<reference evidence="1" key="1">
    <citation type="submission" date="2020-10" db="EMBL/GenBank/DDBJ databases">
        <authorList>
            <person name="Gilroy R."/>
        </authorList>
    </citation>
    <scope>NUCLEOTIDE SEQUENCE</scope>
    <source>
        <strain evidence="1">10192</strain>
    </source>
</reference>
<sequence length="296" mass="32985">MSLNGINFGDDYNDLKTKLGIKTDGQSLQDGKKISISFGNNDNNLKALQALKGAQSSDDISALLTTKSESSAAVQTTASTQPAKTYKTVPEMEAARFEEEIKNPPKEEYSTEPLTEQQISEYMQLFGKTREQVLADHEKSIKQFKEWNKKLSETKASNGMSLPEAKRVYMELYHKYIKQCGVRVPWVLHSDAAAREGAPDGAFVGGLVADVDPAMVESKMTSAEREQFQKAKAAIAELEQNSELMEIYKYSSTASLESKFRSAHIGEGMQIDKWQDTAAKWGVNPEDEIIRRPWGI</sequence>
<dbReference type="EMBL" id="JADIND010000114">
    <property type="protein sequence ID" value="MBO8430844.1"/>
    <property type="molecule type" value="Genomic_DNA"/>
</dbReference>
<proteinExistence type="predicted"/>
<evidence type="ECO:0000313" key="1">
    <source>
        <dbReference type="EMBL" id="MBO8430844.1"/>
    </source>
</evidence>
<comment type="caution">
    <text evidence="1">The sequence shown here is derived from an EMBL/GenBank/DDBJ whole genome shotgun (WGS) entry which is preliminary data.</text>
</comment>
<evidence type="ECO:0000313" key="2">
    <source>
        <dbReference type="Proteomes" id="UP000823632"/>
    </source>
</evidence>
<accession>A0A9D9DT66</accession>
<protein>
    <submittedName>
        <fullName evidence="1">Uncharacterized protein</fullName>
    </submittedName>
</protein>
<dbReference type="AlphaFoldDB" id="A0A9D9DT66"/>
<gene>
    <name evidence="1" type="ORF">IAC76_05605</name>
</gene>
<reference evidence="1" key="2">
    <citation type="journal article" date="2021" name="PeerJ">
        <title>Extensive microbial diversity within the chicken gut microbiome revealed by metagenomics and culture.</title>
        <authorList>
            <person name="Gilroy R."/>
            <person name="Ravi A."/>
            <person name="Getino M."/>
            <person name="Pursley I."/>
            <person name="Horton D.L."/>
            <person name="Alikhan N.F."/>
            <person name="Baker D."/>
            <person name="Gharbi K."/>
            <person name="Hall N."/>
            <person name="Watson M."/>
            <person name="Adriaenssens E.M."/>
            <person name="Foster-Nyarko E."/>
            <person name="Jarju S."/>
            <person name="Secka A."/>
            <person name="Antonio M."/>
            <person name="Oren A."/>
            <person name="Chaudhuri R.R."/>
            <person name="La Ragione R."/>
            <person name="Hildebrand F."/>
            <person name="Pallen M.J."/>
        </authorList>
    </citation>
    <scope>NUCLEOTIDE SEQUENCE</scope>
    <source>
        <strain evidence="1">10192</strain>
    </source>
</reference>
<organism evidence="1 2">
    <name type="scientific">Candidatus Scatousia excrementipullorum</name>
    <dbReference type="NCBI Taxonomy" id="2840936"/>
    <lineage>
        <taxon>Bacteria</taxon>
        <taxon>Candidatus Scatousia</taxon>
    </lineage>
</organism>
<dbReference type="Proteomes" id="UP000823632">
    <property type="component" value="Unassembled WGS sequence"/>
</dbReference>
<name>A0A9D9DT66_9BACT</name>